<accession>A0A195CM06</accession>
<sequence>MSTNVAAKTSRPASQSVSQSRPSLAGTAVSPARIRGVASRPIAASRDATVGQSARAAMTTPVKYSRYISRPVATANYPQSRAGGRRRWFKWLKLDVRPIASAIWIDLRGFYSHGLAIAQGRDATK</sequence>
<proteinExistence type="predicted"/>
<dbReference type="EMBL" id="KQ977580">
    <property type="protein sequence ID" value="KYN01740.1"/>
    <property type="molecule type" value="Genomic_DNA"/>
</dbReference>
<name>A0A195CM06_9HYME</name>
<evidence type="ECO:0000313" key="3">
    <source>
        <dbReference type="Proteomes" id="UP000078542"/>
    </source>
</evidence>
<feature type="region of interest" description="Disordered" evidence="1">
    <location>
        <begin position="1"/>
        <end position="30"/>
    </location>
</feature>
<dbReference type="AlphaFoldDB" id="A0A195CM06"/>
<keyword evidence="3" id="KW-1185">Reference proteome</keyword>
<dbReference type="Proteomes" id="UP000078542">
    <property type="component" value="Unassembled WGS sequence"/>
</dbReference>
<gene>
    <name evidence="2" type="ORF">ALC62_07418</name>
</gene>
<organism evidence="2 3">
    <name type="scientific">Cyphomyrmex costatus</name>
    <dbReference type="NCBI Taxonomy" id="456900"/>
    <lineage>
        <taxon>Eukaryota</taxon>
        <taxon>Metazoa</taxon>
        <taxon>Ecdysozoa</taxon>
        <taxon>Arthropoda</taxon>
        <taxon>Hexapoda</taxon>
        <taxon>Insecta</taxon>
        <taxon>Pterygota</taxon>
        <taxon>Neoptera</taxon>
        <taxon>Endopterygota</taxon>
        <taxon>Hymenoptera</taxon>
        <taxon>Apocrita</taxon>
        <taxon>Aculeata</taxon>
        <taxon>Formicoidea</taxon>
        <taxon>Formicidae</taxon>
        <taxon>Myrmicinae</taxon>
        <taxon>Cyphomyrmex</taxon>
    </lineage>
</organism>
<evidence type="ECO:0000256" key="1">
    <source>
        <dbReference type="SAM" id="MobiDB-lite"/>
    </source>
</evidence>
<evidence type="ECO:0000313" key="2">
    <source>
        <dbReference type="EMBL" id="KYN01740.1"/>
    </source>
</evidence>
<feature type="compositionally biased region" description="Polar residues" evidence="1">
    <location>
        <begin position="1"/>
        <end position="22"/>
    </location>
</feature>
<reference evidence="2 3" key="1">
    <citation type="submission" date="2016-03" db="EMBL/GenBank/DDBJ databases">
        <title>Cyphomyrmex costatus WGS genome.</title>
        <authorList>
            <person name="Nygaard S."/>
            <person name="Hu H."/>
            <person name="Boomsma J."/>
            <person name="Zhang G."/>
        </authorList>
    </citation>
    <scope>NUCLEOTIDE SEQUENCE [LARGE SCALE GENOMIC DNA]</scope>
    <source>
        <strain evidence="2">MS0001</strain>
        <tissue evidence="2">Whole body</tissue>
    </source>
</reference>
<protein>
    <submittedName>
        <fullName evidence="2">Uncharacterized protein</fullName>
    </submittedName>
</protein>